<organism evidence="2 3">
    <name type="scientific">Acinetobacter baumannii</name>
    <dbReference type="NCBI Taxonomy" id="470"/>
    <lineage>
        <taxon>Bacteria</taxon>
        <taxon>Pseudomonadati</taxon>
        <taxon>Pseudomonadota</taxon>
        <taxon>Gammaproteobacteria</taxon>
        <taxon>Moraxellales</taxon>
        <taxon>Moraxellaceae</taxon>
        <taxon>Acinetobacter</taxon>
        <taxon>Acinetobacter calcoaceticus/baumannii complex</taxon>
    </lineage>
</organism>
<proteinExistence type="predicted"/>
<sequence>YFQLNEHKFKTPMLPVLLTLAFLIWIAENISTFYKIWLYPSQVEAWHMVGWGKLGSWYLLLLLSLVLVLKILGHRDNQGNWNLR</sequence>
<feature type="transmembrane region" description="Helical" evidence="1">
    <location>
        <begin position="54"/>
        <end position="72"/>
    </location>
</feature>
<keyword evidence="1" id="KW-1133">Transmembrane helix</keyword>
<reference evidence="2 3" key="1">
    <citation type="submission" date="2018-10" db="EMBL/GenBank/DDBJ databases">
        <title>GWAS and RNA-Seq identify cryptic mechanisms of antimicrobial resistance in Acinetobacter baumannii.</title>
        <authorList>
            <person name="Sahl J.W."/>
        </authorList>
    </citation>
    <scope>NUCLEOTIDE SEQUENCE [LARGE SCALE GENOMIC DNA]</scope>
    <source>
        <strain evidence="2 3">TG28175</strain>
    </source>
</reference>
<evidence type="ECO:0000313" key="2">
    <source>
        <dbReference type="EMBL" id="RSR53686.1"/>
    </source>
</evidence>
<keyword evidence="1" id="KW-0472">Membrane</keyword>
<protein>
    <submittedName>
        <fullName evidence="2">DUF817 family protein</fullName>
    </submittedName>
</protein>
<feature type="transmembrane region" description="Helical" evidence="1">
    <location>
        <begin position="12"/>
        <end position="34"/>
    </location>
</feature>
<keyword evidence="1" id="KW-0812">Transmembrane</keyword>
<accession>A0A429MNJ9</accession>
<dbReference type="Pfam" id="PF05675">
    <property type="entry name" value="DUF817"/>
    <property type="match status" value="1"/>
</dbReference>
<evidence type="ECO:0000256" key="1">
    <source>
        <dbReference type="SAM" id="Phobius"/>
    </source>
</evidence>
<dbReference type="Proteomes" id="UP000280073">
    <property type="component" value="Unassembled WGS sequence"/>
</dbReference>
<comment type="caution">
    <text evidence="2">The sequence shown here is derived from an EMBL/GenBank/DDBJ whole genome shotgun (WGS) entry which is preliminary data.</text>
</comment>
<evidence type="ECO:0000313" key="3">
    <source>
        <dbReference type="Proteomes" id="UP000280073"/>
    </source>
</evidence>
<gene>
    <name evidence="2" type="ORF">EA686_13920</name>
</gene>
<dbReference type="EMBL" id="RFDI01000748">
    <property type="protein sequence ID" value="RSR53686.1"/>
    <property type="molecule type" value="Genomic_DNA"/>
</dbReference>
<name>A0A429MNJ9_ACIBA</name>
<dbReference type="AlphaFoldDB" id="A0A429MNJ9"/>
<dbReference type="InterPro" id="IPR008535">
    <property type="entry name" value="DUF817"/>
</dbReference>
<feature type="non-terminal residue" evidence="2">
    <location>
        <position position="1"/>
    </location>
</feature>